<name>J7RWW3_HUIN7</name>
<dbReference type="GeneID" id="34525182"/>
<dbReference type="OrthoDB" id="2420608at2759"/>
<dbReference type="RefSeq" id="XP_022463748.1">
    <property type="nucleotide sequence ID" value="XM_022607121.1"/>
</dbReference>
<dbReference type="Gene3D" id="6.10.250.2010">
    <property type="match status" value="1"/>
</dbReference>
<evidence type="ECO:0000313" key="2">
    <source>
        <dbReference type="EMBL" id="CCK69502.1"/>
    </source>
</evidence>
<dbReference type="Proteomes" id="UP000006310">
    <property type="component" value="Chromosome 3"/>
</dbReference>
<evidence type="ECO:0000256" key="1">
    <source>
        <dbReference type="SAM" id="MobiDB-lite"/>
    </source>
</evidence>
<dbReference type="HOGENOM" id="CLU_1769531_0_0_1"/>
<sequence length="139" mass="15600">MSKDKMLIPQLTDEEALERHKRADETMKQVWSNIIDKYENVHTQGDVIDLHSGRIVEDNGHIRGLEQQPTAVPGQDGTLYNSATKKIMLPEGDAAGTAHLQDADNYSPWQVDPDDEDEMETQENILQGLTDDEDDDNGP</sequence>
<protein>
    <submittedName>
        <fullName evidence="2">Uncharacterized protein</fullName>
    </submittedName>
</protein>
<dbReference type="Pfam" id="PF10384">
    <property type="entry name" value="Scm3"/>
    <property type="match status" value="1"/>
</dbReference>
<evidence type="ECO:0000313" key="3">
    <source>
        <dbReference type="Proteomes" id="UP000006310"/>
    </source>
</evidence>
<gene>
    <name evidence="2" type="primary">KNAG0C03980</name>
    <name evidence="2" type="ordered locus">KNAG_0C03980</name>
</gene>
<dbReference type="KEGG" id="kng:KNAG_0C03980"/>
<dbReference type="InterPro" id="IPR018465">
    <property type="entry name" value="Scm3/HJURP"/>
</dbReference>
<reference evidence="2 3" key="1">
    <citation type="journal article" date="2011" name="Proc. Natl. Acad. Sci. U.S.A.">
        <title>Evolutionary erosion of yeast sex chromosomes by mating-type switching accidents.</title>
        <authorList>
            <person name="Gordon J.L."/>
            <person name="Armisen D."/>
            <person name="Proux-Wera E."/>
            <person name="Oheigeartaigh S.S."/>
            <person name="Byrne K.P."/>
            <person name="Wolfe K.H."/>
        </authorList>
    </citation>
    <scope>NUCLEOTIDE SEQUENCE [LARGE SCALE GENOMIC DNA]</scope>
    <source>
        <strain evidence="3">ATCC MYA-139 / BCRC 22969 / CBS 8797 / CCRC 22969 / KCTC 17520 / NBRC 10181 / NCYC 3082</strain>
    </source>
</reference>
<dbReference type="STRING" id="1071383.J7RWW3"/>
<dbReference type="AlphaFoldDB" id="J7RWW3"/>
<organism evidence="2 3">
    <name type="scientific">Huiozyma naganishii (strain ATCC MYA-139 / BCRC 22969 / CBS 8797 / KCTC 17520 / NBRC 10181 / NCYC 3082 / Yp74L-3)</name>
    <name type="common">Yeast</name>
    <name type="synonym">Kazachstania naganishii</name>
    <dbReference type="NCBI Taxonomy" id="1071383"/>
    <lineage>
        <taxon>Eukaryota</taxon>
        <taxon>Fungi</taxon>
        <taxon>Dikarya</taxon>
        <taxon>Ascomycota</taxon>
        <taxon>Saccharomycotina</taxon>
        <taxon>Saccharomycetes</taxon>
        <taxon>Saccharomycetales</taxon>
        <taxon>Saccharomycetaceae</taxon>
        <taxon>Huiozyma</taxon>
    </lineage>
</organism>
<feature type="compositionally biased region" description="Acidic residues" evidence="1">
    <location>
        <begin position="130"/>
        <end position="139"/>
    </location>
</feature>
<keyword evidence="3" id="KW-1185">Reference proteome</keyword>
<feature type="region of interest" description="Disordered" evidence="1">
    <location>
        <begin position="91"/>
        <end position="139"/>
    </location>
</feature>
<dbReference type="GO" id="GO:0042393">
    <property type="term" value="F:histone binding"/>
    <property type="evidence" value="ECO:0007669"/>
    <property type="project" value="InterPro"/>
</dbReference>
<dbReference type="EMBL" id="HE978316">
    <property type="protein sequence ID" value="CCK69502.1"/>
    <property type="molecule type" value="Genomic_DNA"/>
</dbReference>
<feature type="compositionally biased region" description="Acidic residues" evidence="1">
    <location>
        <begin position="112"/>
        <end position="121"/>
    </location>
</feature>
<dbReference type="GO" id="GO:0005634">
    <property type="term" value="C:nucleus"/>
    <property type="evidence" value="ECO:0007669"/>
    <property type="project" value="InterPro"/>
</dbReference>
<accession>J7RWW3</accession>
<reference evidence="3" key="2">
    <citation type="submission" date="2012-08" db="EMBL/GenBank/DDBJ databases">
        <title>Genome sequence of Kazachstania naganishii.</title>
        <authorList>
            <person name="Gordon J.L."/>
            <person name="Armisen D."/>
            <person name="Proux-Wera E."/>
            <person name="OhEigeartaigh S.S."/>
            <person name="Byrne K.P."/>
            <person name="Wolfe K.H."/>
        </authorList>
    </citation>
    <scope>NUCLEOTIDE SEQUENCE [LARGE SCALE GENOMIC DNA]</scope>
    <source>
        <strain evidence="3">ATCC MYA-139 / BCRC 22969 / CBS 8797 / CCRC 22969 / KCTC 17520 / NBRC 10181 / NCYC 3082</strain>
    </source>
</reference>
<proteinExistence type="predicted"/>